<protein>
    <submittedName>
        <fullName evidence="1">Uncharacterized protein</fullName>
    </submittedName>
</protein>
<comment type="caution">
    <text evidence="1">The sequence shown here is derived from an EMBL/GenBank/DDBJ whole genome shotgun (WGS) entry which is preliminary data.</text>
</comment>
<dbReference type="AlphaFoldDB" id="A0A3A9WA25"/>
<dbReference type="Proteomes" id="UP000268652">
    <property type="component" value="Unassembled WGS sequence"/>
</dbReference>
<dbReference type="Proteomes" id="UP000275024">
    <property type="component" value="Unassembled WGS sequence"/>
</dbReference>
<sequence>MPPRAVSAVFDDVNLVVHAGLVPVMRLAERGRLSELVRWTIRIGGADNSGGGEPGGEGDVATRGVSLRRSWECSGQGLFRAEWLVVHAWCR</sequence>
<dbReference type="EMBL" id="RBDY01000006">
    <property type="protein sequence ID" value="RKN24473.1"/>
    <property type="molecule type" value="Genomic_DNA"/>
</dbReference>
<name>A0A3A9WA25_9ACTN</name>
<evidence type="ECO:0000313" key="3">
    <source>
        <dbReference type="Proteomes" id="UP000268652"/>
    </source>
</evidence>
<reference evidence="3 4" key="1">
    <citation type="submission" date="2018-09" db="EMBL/GenBank/DDBJ databases">
        <title>Streptomyces sp. nov. DS1-2, an endophytic actinomycete isolated from roots of Dendrobium scabrilingue.</title>
        <authorList>
            <person name="Kuncharoen N."/>
            <person name="Kudo T."/>
            <person name="Ohkuma M."/>
            <person name="Yuki M."/>
            <person name="Tanasupawat S."/>
        </authorList>
    </citation>
    <scope>NUCLEOTIDE SEQUENCE [LARGE SCALE GENOMIC DNA]</scope>
    <source>
        <strain evidence="1 4">AZ1-7</strain>
        <strain evidence="2 3">DS1-2</strain>
    </source>
</reference>
<keyword evidence="3" id="KW-1185">Reference proteome</keyword>
<evidence type="ECO:0000313" key="2">
    <source>
        <dbReference type="EMBL" id="RKN24473.1"/>
    </source>
</evidence>
<dbReference type="OrthoDB" id="3718343at2"/>
<evidence type="ECO:0000313" key="4">
    <source>
        <dbReference type="Proteomes" id="UP000275024"/>
    </source>
</evidence>
<accession>A0A3A9WA25</accession>
<organism evidence="1 4">
    <name type="scientific">Streptomyces radicis</name>
    <dbReference type="NCBI Taxonomy" id="1750517"/>
    <lineage>
        <taxon>Bacteria</taxon>
        <taxon>Bacillati</taxon>
        <taxon>Actinomycetota</taxon>
        <taxon>Actinomycetes</taxon>
        <taxon>Kitasatosporales</taxon>
        <taxon>Streptomycetaceae</taxon>
        <taxon>Streptomyces</taxon>
    </lineage>
</organism>
<proteinExistence type="predicted"/>
<evidence type="ECO:0000313" key="1">
    <source>
        <dbReference type="EMBL" id="RKN10131.1"/>
    </source>
</evidence>
<dbReference type="EMBL" id="RBDX01000006">
    <property type="protein sequence ID" value="RKN10131.1"/>
    <property type="molecule type" value="Genomic_DNA"/>
</dbReference>
<gene>
    <name evidence="2" type="ORF">D7318_11415</name>
    <name evidence="1" type="ORF">D7319_10235</name>
</gene>